<name>A0A926E575_9FIRM</name>
<feature type="transmembrane region" description="Helical" evidence="7">
    <location>
        <begin position="21"/>
        <end position="40"/>
    </location>
</feature>
<evidence type="ECO:0000256" key="4">
    <source>
        <dbReference type="ARBA" id="ARBA00022970"/>
    </source>
</evidence>
<dbReference type="PANTHER" id="PTHR43341">
    <property type="entry name" value="AMINO ACID PERMEASE"/>
    <property type="match status" value="1"/>
</dbReference>
<keyword evidence="4" id="KW-0029">Amino-acid transport</keyword>
<keyword evidence="10" id="KW-1185">Reference proteome</keyword>
<evidence type="ECO:0000256" key="3">
    <source>
        <dbReference type="ARBA" id="ARBA00022692"/>
    </source>
</evidence>
<dbReference type="PANTHER" id="PTHR43341:SF1">
    <property type="entry name" value="GENERAL AMINO-ACID PERMEASE GAP1"/>
    <property type="match status" value="1"/>
</dbReference>
<dbReference type="EMBL" id="JACRTA010000001">
    <property type="protein sequence ID" value="MBC8567403.1"/>
    <property type="molecule type" value="Genomic_DNA"/>
</dbReference>
<organism evidence="9 10">
    <name type="scientific">Lentihominibacter hominis</name>
    <dbReference type="NCBI Taxonomy" id="2763645"/>
    <lineage>
        <taxon>Bacteria</taxon>
        <taxon>Bacillati</taxon>
        <taxon>Bacillota</taxon>
        <taxon>Clostridia</taxon>
        <taxon>Peptostreptococcales</taxon>
        <taxon>Anaerovoracaceae</taxon>
        <taxon>Lentihominibacter</taxon>
    </lineage>
</organism>
<dbReference type="Proteomes" id="UP000610862">
    <property type="component" value="Unassembled WGS sequence"/>
</dbReference>
<feature type="transmembrane region" description="Helical" evidence="7">
    <location>
        <begin position="294"/>
        <end position="314"/>
    </location>
</feature>
<keyword evidence="5 7" id="KW-1133">Transmembrane helix</keyword>
<evidence type="ECO:0000313" key="9">
    <source>
        <dbReference type="EMBL" id="MBC8567403.1"/>
    </source>
</evidence>
<evidence type="ECO:0000256" key="5">
    <source>
        <dbReference type="ARBA" id="ARBA00022989"/>
    </source>
</evidence>
<feature type="transmembrane region" description="Helical" evidence="7">
    <location>
        <begin position="431"/>
        <end position="448"/>
    </location>
</feature>
<feature type="transmembrane region" description="Helical" evidence="7">
    <location>
        <begin position="192"/>
        <end position="213"/>
    </location>
</feature>
<reference evidence="9" key="1">
    <citation type="submission" date="2020-08" db="EMBL/GenBank/DDBJ databases">
        <title>Genome public.</title>
        <authorList>
            <person name="Liu C."/>
            <person name="Sun Q."/>
        </authorList>
    </citation>
    <scope>NUCLEOTIDE SEQUENCE</scope>
    <source>
        <strain evidence="9">NSJ-24</strain>
    </source>
</reference>
<dbReference type="AlphaFoldDB" id="A0A926E575"/>
<evidence type="ECO:0000313" key="10">
    <source>
        <dbReference type="Proteomes" id="UP000610862"/>
    </source>
</evidence>
<comment type="subcellular location">
    <subcellularLocation>
        <location evidence="1">Membrane</location>
        <topology evidence="1">Multi-pass membrane protein</topology>
    </subcellularLocation>
</comment>
<feature type="transmembrane region" description="Helical" evidence="7">
    <location>
        <begin position="454"/>
        <end position="472"/>
    </location>
</feature>
<feature type="transmembrane region" description="Helical" evidence="7">
    <location>
        <begin position="353"/>
        <end position="374"/>
    </location>
</feature>
<evidence type="ECO:0000256" key="1">
    <source>
        <dbReference type="ARBA" id="ARBA00004141"/>
    </source>
</evidence>
<dbReference type="Gene3D" id="1.20.1740.10">
    <property type="entry name" value="Amino acid/polyamine transporter I"/>
    <property type="match status" value="1"/>
</dbReference>
<evidence type="ECO:0000256" key="6">
    <source>
        <dbReference type="ARBA" id="ARBA00023136"/>
    </source>
</evidence>
<dbReference type="GO" id="GO:0016020">
    <property type="term" value="C:membrane"/>
    <property type="evidence" value="ECO:0007669"/>
    <property type="project" value="UniProtKB-SubCell"/>
</dbReference>
<dbReference type="GO" id="GO:0015171">
    <property type="term" value="F:amino acid transmembrane transporter activity"/>
    <property type="evidence" value="ECO:0007669"/>
    <property type="project" value="TreeGrafter"/>
</dbReference>
<comment type="caution">
    <text evidence="9">The sequence shown here is derived from an EMBL/GenBank/DDBJ whole genome shotgun (WGS) entry which is preliminary data.</text>
</comment>
<keyword evidence="2" id="KW-0813">Transport</keyword>
<keyword evidence="3 7" id="KW-0812">Transmembrane</keyword>
<feature type="transmembrane region" description="Helical" evidence="7">
    <location>
        <begin position="380"/>
        <end position="402"/>
    </location>
</feature>
<evidence type="ECO:0000259" key="8">
    <source>
        <dbReference type="Pfam" id="PF00324"/>
    </source>
</evidence>
<feature type="transmembrane region" description="Helical" evidence="7">
    <location>
        <begin position="168"/>
        <end position="186"/>
    </location>
</feature>
<dbReference type="InterPro" id="IPR050524">
    <property type="entry name" value="APC_YAT"/>
</dbReference>
<protein>
    <submittedName>
        <fullName evidence="9">Amino acid permease</fullName>
    </submittedName>
</protein>
<feature type="transmembrane region" description="Helical" evidence="7">
    <location>
        <begin position="262"/>
        <end position="282"/>
    </location>
</feature>
<sequence>MTDERKTAASETQELKRGIKGWQIAFIGIGGVIGSCYFLGIGACLSSMGPGVLAAFLVTGIIVYGTMISYSELLVNVPRTGSFVAYTSEFLTPTVSTGFGWAFWFNWVCYVPSEAIAVATVLTSLMGTDSAVTYIAIALGAMAAITIINLCAVDIFAKIEAGLAITKVIVIIVFVIAAFGIWVGLWGQSNEYTGFLAGTVNFAGTISFGAKVFPLGIMAILVNMTVVLVTFQGTEIVGLAAAESQNPEKAVPKACKSVTYRIALLYILPLVLVILVYPYELASDANPVFSDIMNFYGIEWLGFVFSAVVLVAAFSCANTGFYGTVRCMFGLSIEGLAPKFLSKVTKTGNPRASVLWTLLFMWIVLVLGLVSEVAGYMTDLYASLLSLSGFTGTLAWVGIILSHLSLRKRLKKNGYDPEVCLKAKVSKRQRWIPYFAVIAQIICLIMLVFEDVLIFAIAYGAIIIPMIGYQIAKKTGKLRDVSELASTNEKSFDELFPPISKDTK</sequence>
<dbReference type="RefSeq" id="WP_187524817.1">
    <property type="nucleotide sequence ID" value="NZ_JACRTA010000001.1"/>
</dbReference>
<feature type="transmembrane region" description="Helical" evidence="7">
    <location>
        <begin position="83"/>
        <end position="104"/>
    </location>
</feature>
<gene>
    <name evidence="9" type="ORF">H8692_01345</name>
</gene>
<feature type="domain" description="Amino acid permease/ SLC12A" evidence="8">
    <location>
        <begin position="24"/>
        <end position="457"/>
    </location>
</feature>
<dbReference type="Pfam" id="PF00324">
    <property type="entry name" value="AA_permease"/>
    <property type="match status" value="1"/>
</dbReference>
<dbReference type="PIRSF" id="PIRSF006060">
    <property type="entry name" value="AA_transporter"/>
    <property type="match status" value="1"/>
</dbReference>
<accession>A0A926E575</accession>
<keyword evidence="6 7" id="KW-0472">Membrane</keyword>
<proteinExistence type="predicted"/>
<feature type="transmembrane region" description="Helical" evidence="7">
    <location>
        <begin position="131"/>
        <end position="156"/>
    </location>
</feature>
<evidence type="ECO:0000256" key="7">
    <source>
        <dbReference type="SAM" id="Phobius"/>
    </source>
</evidence>
<feature type="transmembrane region" description="Helical" evidence="7">
    <location>
        <begin position="52"/>
        <end position="71"/>
    </location>
</feature>
<dbReference type="InterPro" id="IPR004841">
    <property type="entry name" value="AA-permease/SLC12A_dom"/>
</dbReference>
<evidence type="ECO:0000256" key="2">
    <source>
        <dbReference type="ARBA" id="ARBA00022448"/>
    </source>
</evidence>